<protein>
    <submittedName>
        <fullName evidence="2">Uncharacterized protein</fullName>
    </submittedName>
</protein>
<dbReference type="Proteomes" id="UP000887579">
    <property type="component" value="Unplaced"/>
</dbReference>
<evidence type="ECO:0000313" key="1">
    <source>
        <dbReference type="Proteomes" id="UP000887579"/>
    </source>
</evidence>
<organism evidence="1 2">
    <name type="scientific">Panagrolaimus sp. ES5</name>
    <dbReference type="NCBI Taxonomy" id="591445"/>
    <lineage>
        <taxon>Eukaryota</taxon>
        <taxon>Metazoa</taxon>
        <taxon>Ecdysozoa</taxon>
        <taxon>Nematoda</taxon>
        <taxon>Chromadorea</taxon>
        <taxon>Rhabditida</taxon>
        <taxon>Tylenchina</taxon>
        <taxon>Panagrolaimomorpha</taxon>
        <taxon>Panagrolaimoidea</taxon>
        <taxon>Panagrolaimidae</taxon>
        <taxon>Panagrolaimus</taxon>
    </lineage>
</organism>
<proteinExistence type="predicted"/>
<accession>A0AC34GT39</accession>
<name>A0AC34GT39_9BILA</name>
<sequence>MCLGRYYTYTSVQIRRLCSAASSAVASHLQDSYVGVNTIRVFSVQDRFSNQMMKKEITAIEADLGELVCNKWIELRMSILTSIFTSILTAFAIYFGHIGYITAAAVGLVTSTGTMLRNLLGSIAKTVKSMEMSIVAVERVQEYVNNEHEAEWISTIPPPLNWPLNGNIIFKDFSLRYRPSTPLVLKRLNLEIKGGEKIGVVGRTGAGKTSLTMALFRMIEPSEGTILIDAIDYRSLGLHDLRKALTIIPQDPVLFCGKLRINLDPFENFADSEIWEAIEKAHLSKFVNEFPEKLEHEISEGGGNLSVGQRQLICLARAILRKKTKILILDEATASVDAETDFLIQESIRSQFSQCTILTIAHRLNTVMDYDKILVMDSGEIREYDSPKNLLLNKNGLFYSLAEQAKLV</sequence>
<reference evidence="2" key="1">
    <citation type="submission" date="2022-11" db="UniProtKB">
        <authorList>
            <consortium name="WormBaseParasite"/>
        </authorList>
    </citation>
    <scope>IDENTIFICATION</scope>
</reference>
<dbReference type="WBParaSite" id="ES5_v2.g7789.t1">
    <property type="protein sequence ID" value="ES5_v2.g7789.t1"/>
    <property type="gene ID" value="ES5_v2.g7789"/>
</dbReference>
<evidence type="ECO:0000313" key="2">
    <source>
        <dbReference type="WBParaSite" id="ES5_v2.g7789.t1"/>
    </source>
</evidence>